<feature type="non-terminal residue" evidence="2">
    <location>
        <position position="1"/>
    </location>
</feature>
<reference evidence="2" key="1">
    <citation type="submission" date="2021-02" db="EMBL/GenBank/DDBJ databases">
        <authorList>
            <person name="Dougan E. K."/>
            <person name="Rhodes N."/>
            <person name="Thang M."/>
            <person name="Chan C."/>
        </authorList>
    </citation>
    <scope>NUCLEOTIDE SEQUENCE</scope>
</reference>
<sequence length="85" mass="9047">SGVVVRTPPVSGEVVRARSASSPGRGPRAALPTAWALGATTVAAAALVQGLRTRRRLKKRSLQEGIKDFYDASSGVWVEIWGEYP</sequence>
<dbReference type="AlphaFoldDB" id="A0A813F9Z9"/>
<feature type="transmembrane region" description="Helical" evidence="1">
    <location>
        <begin position="29"/>
        <end position="51"/>
    </location>
</feature>
<evidence type="ECO:0000256" key="1">
    <source>
        <dbReference type="SAM" id="Phobius"/>
    </source>
</evidence>
<comment type="caution">
    <text evidence="2">The sequence shown here is derived from an EMBL/GenBank/DDBJ whole genome shotgun (WGS) entry which is preliminary data.</text>
</comment>
<keyword evidence="1" id="KW-1133">Transmembrane helix</keyword>
<accession>A0A813F9Z9</accession>
<dbReference type="EMBL" id="CAJNNV010023135">
    <property type="protein sequence ID" value="CAE8608539.1"/>
    <property type="molecule type" value="Genomic_DNA"/>
</dbReference>
<gene>
    <name evidence="2" type="ORF">PGLA1383_LOCUS26379</name>
</gene>
<evidence type="ECO:0000313" key="2">
    <source>
        <dbReference type="EMBL" id="CAE8608539.1"/>
    </source>
</evidence>
<name>A0A813F9Z9_POLGL</name>
<keyword evidence="3" id="KW-1185">Reference proteome</keyword>
<dbReference type="OrthoDB" id="438847at2759"/>
<proteinExistence type="predicted"/>
<keyword evidence="1" id="KW-0472">Membrane</keyword>
<organism evidence="2 3">
    <name type="scientific">Polarella glacialis</name>
    <name type="common">Dinoflagellate</name>
    <dbReference type="NCBI Taxonomy" id="89957"/>
    <lineage>
        <taxon>Eukaryota</taxon>
        <taxon>Sar</taxon>
        <taxon>Alveolata</taxon>
        <taxon>Dinophyceae</taxon>
        <taxon>Suessiales</taxon>
        <taxon>Suessiaceae</taxon>
        <taxon>Polarella</taxon>
    </lineage>
</organism>
<feature type="non-terminal residue" evidence="2">
    <location>
        <position position="85"/>
    </location>
</feature>
<protein>
    <submittedName>
        <fullName evidence="2">Uncharacterized protein</fullName>
    </submittedName>
</protein>
<dbReference type="Proteomes" id="UP000654075">
    <property type="component" value="Unassembled WGS sequence"/>
</dbReference>
<evidence type="ECO:0000313" key="3">
    <source>
        <dbReference type="Proteomes" id="UP000654075"/>
    </source>
</evidence>
<keyword evidence="1" id="KW-0812">Transmembrane</keyword>